<evidence type="ECO:0000313" key="2">
    <source>
        <dbReference type="EMBL" id="KIM74126.1"/>
    </source>
</evidence>
<organism evidence="2 3">
    <name type="scientific">Piloderma croceum (strain F 1598)</name>
    <dbReference type="NCBI Taxonomy" id="765440"/>
    <lineage>
        <taxon>Eukaryota</taxon>
        <taxon>Fungi</taxon>
        <taxon>Dikarya</taxon>
        <taxon>Basidiomycota</taxon>
        <taxon>Agaricomycotina</taxon>
        <taxon>Agaricomycetes</taxon>
        <taxon>Agaricomycetidae</taxon>
        <taxon>Atheliales</taxon>
        <taxon>Atheliaceae</taxon>
        <taxon>Piloderma</taxon>
    </lineage>
</organism>
<name>A0A0C3F2K6_PILCF</name>
<reference evidence="2 3" key="1">
    <citation type="submission" date="2014-04" db="EMBL/GenBank/DDBJ databases">
        <authorList>
            <consortium name="DOE Joint Genome Institute"/>
            <person name="Kuo A."/>
            <person name="Tarkka M."/>
            <person name="Buscot F."/>
            <person name="Kohler A."/>
            <person name="Nagy L.G."/>
            <person name="Floudas D."/>
            <person name="Copeland A."/>
            <person name="Barry K.W."/>
            <person name="Cichocki N."/>
            <person name="Veneault-Fourrey C."/>
            <person name="LaButti K."/>
            <person name="Lindquist E.A."/>
            <person name="Lipzen A."/>
            <person name="Lundell T."/>
            <person name="Morin E."/>
            <person name="Murat C."/>
            <person name="Sun H."/>
            <person name="Tunlid A."/>
            <person name="Henrissat B."/>
            <person name="Grigoriev I.V."/>
            <person name="Hibbett D.S."/>
            <person name="Martin F."/>
            <person name="Nordberg H.P."/>
            <person name="Cantor M.N."/>
            <person name="Hua S.X."/>
        </authorList>
    </citation>
    <scope>NUCLEOTIDE SEQUENCE [LARGE SCALE GENOMIC DNA]</scope>
    <source>
        <strain evidence="2 3">F 1598</strain>
    </source>
</reference>
<dbReference type="InParanoid" id="A0A0C3F2K6"/>
<dbReference type="Proteomes" id="UP000054166">
    <property type="component" value="Unassembled WGS sequence"/>
</dbReference>
<sequence length="169" mass="18222">MSLQPISSTCSNEAQTQTIPGTQTSLSFPTTASPEPTPTHLTSARLSIDTTVTCIGATPLASPTKASIATHGSRHDVRLPKTSFPPPYTSAQFYDKELPAYDETPDIDPTSLAENVFKIGFCTSSSVKSEFDLDLPSSHSISALLDSGHNNSPHPTFRSLRFQRARISR</sequence>
<evidence type="ECO:0000313" key="3">
    <source>
        <dbReference type="Proteomes" id="UP000054166"/>
    </source>
</evidence>
<dbReference type="AlphaFoldDB" id="A0A0C3F2K6"/>
<feature type="region of interest" description="Disordered" evidence="1">
    <location>
        <begin position="1"/>
        <end position="41"/>
    </location>
</feature>
<proteinExistence type="predicted"/>
<dbReference type="HOGENOM" id="CLU_1579132_0_0_1"/>
<keyword evidence="3" id="KW-1185">Reference proteome</keyword>
<dbReference type="EMBL" id="KN833066">
    <property type="protein sequence ID" value="KIM74126.1"/>
    <property type="molecule type" value="Genomic_DNA"/>
</dbReference>
<gene>
    <name evidence="2" type="ORF">PILCRDRAFT_828547</name>
</gene>
<evidence type="ECO:0000256" key="1">
    <source>
        <dbReference type="SAM" id="MobiDB-lite"/>
    </source>
</evidence>
<protein>
    <submittedName>
        <fullName evidence="2">Uncharacterized protein</fullName>
    </submittedName>
</protein>
<accession>A0A0C3F2K6</accession>
<reference evidence="3" key="2">
    <citation type="submission" date="2015-01" db="EMBL/GenBank/DDBJ databases">
        <title>Evolutionary Origins and Diversification of the Mycorrhizal Mutualists.</title>
        <authorList>
            <consortium name="DOE Joint Genome Institute"/>
            <consortium name="Mycorrhizal Genomics Consortium"/>
            <person name="Kohler A."/>
            <person name="Kuo A."/>
            <person name="Nagy L.G."/>
            <person name="Floudas D."/>
            <person name="Copeland A."/>
            <person name="Barry K.W."/>
            <person name="Cichocki N."/>
            <person name="Veneault-Fourrey C."/>
            <person name="LaButti K."/>
            <person name="Lindquist E.A."/>
            <person name="Lipzen A."/>
            <person name="Lundell T."/>
            <person name="Morin E."/>
            <person name="Murat C."/>
            <person name="Riley R."/>
            <person name="Ohm R."/>
            <person name="Sun H."/>
            <person name="Tunlid A."/>
            <person name="Henrissat B."/>
            <person name="Grigoriev I.V."/>
            <person name="Hibbett D.S."/>
            <person name="Martin F."/>
        </authorList>
    </citation>
    <scope>NUCLEOTIDE SEQUENCE [LARGE SCALE GENOMIC DNA]</scope>
    <source>
        <strain evidence="3">F 1598</strain>
    </source>
</reference>